<reference evidence="3 4" key="2">
    <citation type="submission" date="2020-07" db="EMBL/GenBank/DDBJ databases">
        <title>Genome assembly of wild tea tree DASZ reveals pedigree and selection history of tea varieties.</title>
        <authorList>
            <person name="Zhang W."/>
        </authorList>
    </citation>
    <scope>NUCLEOTIDE SEQUENCE [LARGE SCALE GENOMIC DNA]</scope>
    <source>
        <strain evidence="4">cv. G240</strain>
        <tissue evidence="3">Leaf</tissue>
    </source>
</reference>
<feature type="compositionally biased region" description="Basic and acidic residues" evidence="1">
    <location>
        <begin position="28"/>
        <end position="44"/>
    </location>
</feature>
<gene>
    <name evidence="3" type="ORF">HYC85_027801</name>
</gene>
<reference evidence="4" key="1">
    <citation type="journal article" date="2020" name="Nat. Commun.">
        <title>Genome assembly of wild tea tree DASZ reveals pedigree and selection history of tea varieties.</title>
        <authorList>
            <person name="Zhang W."/>
            <person name="Zhang Y."/>
            <person name="Qiu H."/>
            <person name="Guo Y."/>
            <person name="Wan H."/>
            <person name="Zhang X."/>
            <person name="Scossa F."/>
            <person name="Alseekh S."/>
            <person name="Zhang Q."/>
            <person name="Wang P."/>
            <person name="Xu L."/>
            <person name="Schmidt M.H."/>
            <person name="Jia X."/>
            <person name="Li D."/>
            <person name="Zhu A."/>
            <person name="Guo F."/>
            <person name="Chen W."/>
            <person name="Ni D."/>
            <person name="Usadel B."/>
            <person name="Fernie A.R."/>
            <person name="Wen W."/>
        </authorList>
    </citation>
    <scope>NUCLEOTIDE SEQUENCE [LARGE SCALE GENOMIC DNA]</scope>
    <source>
        <strain evidence="4">cv. G240</strain>
    </source>
</reference>
<feature type="region of interest" description="Disordered" evidence="1">
    <location>
        <begin position="1"/>
        <end position="59"/>
    </location>
</feature>
<feature type="domain" description="Retrotransposon gag" evidence="2">
    <location>
        <begin position="294"/>
        <end position="385"/>
    </location>
</feature>
<evidence type="ECO:0000313" key="3">
    <source>
        <dbReference type="EMBL" id="KAF5931630.1"/>
    </source>
</evidence>
<dbReference type="PANTHER" id="PTHR33223:SF10">
    <property type="entry name" value="AMINOTRANSFERASE-LIKE PLANT MOBILE DOMAIN-CONTAINING PROTEIN"/>
    <property type="match status" value="1"/>
</dbReference>
<evidence type="ECO:0000313" key="4">
    <source>
        <dbReference type="Proteomes" id="UP000593564"/>
    </source>
</evidence>
<feature type="region of interest" description="Disordered" evidence="1">
    <location>
        <begin position="535"/>
        <end position="557"/>
    </location>
</feature>
<proteinExistence type="predicted"/>
<evidence type="ECO:0000256" key="1">
    <source>
        <dbReference type="SAM" id="MobiDB-lite"/>
    </source>
</evidence>
<dbReference type="Pfam" id="PF03732">
    <property type="entry name" value="Retrotrans_gag"/>
    <property type="match status" value="1"/>
</dbReference>
<dbReference type="EMBL" id="JACBKZ010000014">
    <property type="protein sequence ID" value="KAF5931630.1"/>
    <property type="molecule type" value="Genomic_DNA"/>
</dbReference>
<feature type="compositionally biased region" description="Basic and acidic residues" evidence="1">
    <location>
        <begin position="182"/>
        <end position="196"/>
    </location>
</feature>
<feature type="region of interest" description="Disordered" evidence="1">
    <location>
        <begin position="104"/>
        <end position="220"/>
    </location>
</feature>
<evidence type="ECO:0000259" key="2">
    <source>
        <dbReference type="Pfam" id="PF03732"/>
    </source>
</evidence>
<name>A0A7J7FTC1_CAMSI</name>
<feature type="compositionally biased region" description="Basic and acidic residues" evidence="1">
    <location>
        <begin position="143"/>
        <end position="170"/>
    </location>
</feature>
<organism evidence="3 4">
    <name type="scientific">Camellia sinensis</name>
    <name type="common">Tea plant</name>
    <name type="synonym">Thea sinensis</name>
    <dbReference type="NCBI Taxonomy" id="4442"/>
    <lineage>
        <taxon>Eukaryota</taxon>
        <taxon>Viridiplantae</taxon>
        <taxon>Streptophyta</taxon>
        <taxon>Embryophyta</taxon>
        <taxon>Tracheophyta</taxon>
        <taxon>Spermatophyta</taxon>
        <taxon>Magnoliopsida</taxon>
        <taxon>eudicotyledons</taxon>
        <taxon>Gunneridae</taxon>
        <taxon>Pentapetalae</taxon>
        <taxon>asterids</taxon>
        <taxon>Ericales</taxon>
        <taxon>Theaceae</taxon>
        <taxon>Camellia</taxon>
    </lineage>
</organism>
<comment type="caution">
    <text evidence="3">The sequence shown here is derived from an EMBL/GenBank/DDBJ whole genome shotgun (WGS) entry which is preliminary data.</text>
</comment>
<accession>A0A7J7FTC1</accession>
<dbReference type="Proteomes" id="UP000593564">
    <property type="component" value="Unassembled WGS sequence"/>
</dbReference>
<feature type="compositionally biased region" description="Basic and acidic residues" evidence="1">
    <location>
        <begin position="413"/>
        <end position="429"/>
    </location>
</feature>
<sequence length="665" mass="76078">MASNGQQGNIVDDAPSGSSRPINLDAEGDNHNTEARDQGHRENDDIQEGDTAKRSNQGRYYNEDNLQVWRDRCLRRDEEVKELANKLADLQSVVNFMMQNNVMQPPFPLQDTPIPATNTQKGGGKTIPEVPQHTRSGRHSHRSSREVGQERPRQEESRRTQHMKNPDPKEHRHVQGQVLHFDTTHEERPKRTHLEAESSTPKRLKSKDSRAPGRSKEDLRDYLKRRQQNAEAEVNSPVKPKTTFSVELDKFEPPKRFSMPRFQIYDGKSDPNFYVGLYLNSMALYSGNEPLLCKVFPSSFGEIASDWFHKLPKGSIKTWEGLAEMFVARFVTNKLQPLRVDALMALRITKEEGLRAYAKRYYEVFNRIPECNQEVAVVSFKNGLKDDCPLRKSLAKTLPKSIEELMARIEKYARAEEDTSGNKEVKQEKGNGSPKRGRVNNGPTKQEIELRNKQAVTTVFRIPIHKILDRIRNQPYFKAPARAPGEFMGRNVGRRCAYHNEEGHPTQGCRALKAHLEDLVRQGLLRDLIDEARTREEQARLPQAPAAPPPPAQLPQAGEPRVVNVIHSRVNENEVRGETQRVRHLQHIYQVGEKRHRPDEYQGPMIAFTEADLELVQQPHNDALVVSLQVGECQVKRILIDQGSSCDIMYIRCYKELGLHPDDLE</sequence>
<feature type="region of interest" description="Disordered" evidence="1">
    <location>
        <begin position="413"/>
        <end position="446"/>
    </location>
</feature>
<protein>
    <recommendedName>
        <fullName evidence="2">Retrotransposon gag domain-containing protein</fullName>
    </recommendedName>
</protein>
<dbReference type="InterPro" id="IPR005162">
    <property type="entry name" value="Retrotrans_gag_dom"/>
</dbReference>
<keyword evidence="4" id="KW-1185">Reference proteome</keyword>
<dbReference type="AlphaFoldDB" id="A0A7J7FTC1"/>
<dbReference type="PANTHER" id="PTHR33223">
    <property type="entry name" value="CCHC-TYPE DOMAIN-CONTAINING PROTEIN"/>
    <property type="match status" value="1"/>
</dbReference>
<feature type="compositionally biased region" description="Basic and acidic residues" evidence="1">
    <location>
        <begin position="206"/>
        <end position="220"/>
    </location>
</feature>